<keyword evidence="3 9" id="KW-0808">Transferase</keyword>
<dbReference type="Proteomes" id="UP001143391">
    <property type="component" value="Unassembled WGS sequence"/>
</dbReference>
<keyword evidence="5" id="KW-0418">Kinase</keyword>
<dbReference type="CDD" id="cd00483">
    <property type="entry name" value="HPPK"/>
    <property type="match status" value="1"/>
</dbReference>
<organism evidence="9 10">
    <name type="scientific">Marinobacter iranensis</name>
    <dbReference type="NCBI Taxonomy" id="2962607"/>
    <lineage>
        <taxon>Bacteria</taxon>
        <taxon>Pseudomonadati</taxon>
        <taxon>Pseudomonadota</taxon>
        <taxon>Gammaproteobacteria</taxon>
        <taxon>Pseudomonadales</taxon>
        <taxon>Marinobacteraceae</taxon>
        <taxon>Marinobacter</taxon>
    </lineage>
</organism>
<keyword evidence="4" id="KW-0547">Nucleotide-binding</keyword>
<feature type="domain" description="7,8-dihydro-6-hydroxymethylpterin-pyrophosphokinase" evidence="8">
    <location>
        <begin position="5"/>
        <end position="130"/>
    </location>
</feature>
<keyword evidence="7" id="KW-0289">Folate biosynthesis</keyword>
<evidence type="ECO:0000256" key="5">
    <source>
        <dbReference type="ARBA" id="ARBA00022777"/>
    </source>
</evidence>
<keyword evidence="10" id="KW-1185">Reference proteome</keyword>
<comment type="caution">
    <text evidence="9">The sequence shown here is derived from an EMBL/GenBank/DDBJ whole genome shotgun (WGS) entry which is preliminary data.</text>
</comment>
<evidence type="ECO:0000256" key="2">
    <source>
        <dbReference type="ARBA" id="ARBA00013253"/>
    </source>
</evidence>
<dbReference type="EMBL" id="JANCMW010000003">
    <property type="protein sequence ID" value="MDF0749889.1"/>
    <property type="molecule type" value="Genomic_DNA"/>
</dbReference>
<protein>
    <recommendedName>
        <fullName evidence="2">2-amino-4-hydroxy-6-hydroxymethyldihydropteridine diphosphokinase</fullName>
        <ecNumber evidence="2">2.7.6.3</ecNumber>
    </recommendedName>
</protein>
<evidence type="ECO:0000313" key="10">
    <source>
        <dbReference type="Proteomes" id="UP001143391"/>
    </source>
</evidence>
<comment type="pathway">
    <text evidence="1">Cofactor biosynthesis; tetrahydrofolate biosynthesis; 2-amino-4-hydroxy-6-hydroxymethyl-7,8-dihydropteridine diphosphate from 7,8-dihydroneopterin triphosphate: step 4/4.</text>
</comment>
<dbReference type="SUPFAM" id="SSF55083">
    <property type="entry name" value="6-hydroxymethyl-7,8-dihydropterin pyrophosphokinase, HPPK"/>
    <property type="match status" value="1"/>
</dbReference>
<gene>
    <name evidence="9" type="primary">folK</name>
    <name evidence="9" type="ORF">NLU14_06560</name>
</gene>
<accession>A0ABT5Y8A5</accession>
<dbReference type="InterPro" id="IPR035907">
    <property type="entry name" value="Hppk_sf"/>
</dbReference>
<proteinExistence type="predicted"/>
<name>A0ABT5Y8A5_9GAMM</name>
<evidence type="ECO:0000313" key="9">
    <source>
        <dbReference type="EMBL" id="MDF0749889.1"/>
    </source>
</evidence>
<dbReference type="RefSeq" id="WP_275705405.1">
    <property type="nucleotide sequence ID" value="NZ_JANCMW010000003.1"/>
</dbReference>
<sequence length="172" mass="19469">MARVYVSIGSNIDRERYITAALDALDGWFDELIISSVYESESVGFDGSPFYNLVVGIDTGLSVADLSARFKQLEADNGRRRDVPKFSPRTLDLDILTYDNEVGRVDGVELPRGEILKNAFVLRPLAEIAPADIHPVCGERYDALWRTYDRDQKLWPVDFTWRGRLISRAAAR</sequence>
<evidence type="ECO:0000256" key="4">
    <source>
        <dbReference type="ARBA" id="ARBA00022741"/>
    </source>
</evidence>
<reference evidence="9" key="1">
    <citation type="submission" date="2022-07" db="EMBL/GenBank/DDBJ databases">
        <title>Marinobacter iranensis a new bacterium isolate from a hipersaline lake in Iran.</title>
        <authorList>
            <person name="Mohammad A.M.A."/>
            <person name="Cristina S.-P."/>
            <person name="Antonio V."/>
        </authorList>
    </citation>
    <scope>NUCLEOTIDE SEQUENCE</scope>
    <source>
        <strain evidence="9">71-i</strain>
    </source>
</reference>
<dbReference type="NCBIfam" id="TIGR01498">
    <property type="entry name" value="folK"/>
    <property type="match status" value="1"/>
</dbReference>
<evidence type="ECO:0000256" key="1">
    <source>
        <dbReference type="ARBA" id="ARBA00005051"/>
    </source>
</evidence>
<evidence type="ECO:0000256" key="7">
    <source>
        <dbReference type="ARBA" id="ARBA00022909"/>
    </source>
</evidence>
<evidence type="ECO:0000256" key="6">
    <source>
        <dbReference type="ARBA" id="ARBA00022840"/>
    </source>
</evidence>
<dbReference type="PANTHER" id="PTHR43071">
    <property type="entry name" value="2-AMINO-4-HYDROXY-6-HYDROXYMETHYLDIHYDROPTERIDINE PYROPHOSPHOKINASE"/>
    <property type="match status" value="1"/>
</dbReference>
<dbReference type="Gene3D" id="3.30.70.560">
    <property type="entry name" value="7,8-Dihydro-6-hydroxymethylpterin-pyrophosphokinase HPPK"/>
    <property type="match status" value="1"/>
</dbReference>
<dbReference type="EC" id="2.7.6.3" evidence="2"/>
<dbReference type="Pfam" id="PF01288">
    <property type="entry name" value="HPPK"/>
    <property type="match status" value="1"/>
</dbReference>
<evidence type="ECO:0000256" key="3">
    <source>
        <dbReference type="ARBA" id="ARBA00022679"/>
    </source>
</evidence>
<dbReference type="GO" id="GO:0003848">
    <property type="term" value="F:2-amino-4-hydroxy-6-hydroxymethyldihydropteridine diphosphokinase activity"/>
    <property type="evidence" value="ECO:0007669"/>
    <property type="project" value="UniProtKB-EC"/>
</dbReference>
<keyword evidence="6" id="KW-0067">ATP-binding</keyword>
<evidence type="ECO:0000259" key="8">
    <source>
        <dbReference type="Pfam" id="PF01288"/>
    </source>
</evidence>
<dbReference type="InterPro" id="IPR000550">
    <property type="entry name" value="Hppk"/>
</dbReference>
<dbReference type="PANTHER" id="PTHR43071:SF2">
    <property type="entry name" value="2-AMINO-4-HYDROXY-6-HYDROXYMETHYLDIHYDROPTERIDINE PYROPHOSPHOKINASE"/>
    <property type="match status" value="1"/>
</dbReference>